<keyword evidence="1 3" id="KW-0328">Glycosyltransferase</keyword>
<comment type="caution">
    <text evidence="5">The sequence shown here is derived from an EMBL/GenBank/DDBJ whole genome shotgun (WGS) entry which is preliminary data.</text>
</comment>
<dbReference type="PANTHER" id="PTHR48043">
    <property type="entry name" value="EG:EG0003.4 PROTEIN-RELATED"/>
    <property type="match status" value="1"/>
</dbReference>
<keyword evidence="4" id="KW-0472">Membrane</keyword>
<reference evidence="5 6" key="1">
    <citation type="submission" date="2017-11" db="EMBL/GenBank/DDBJ databases">
        <title>The genome of Rhizophagus clarus HR1 reveals common genetic basis of auxotrophy among arbuscular mycorrhizal fungi.</title>
        <authorList>
            <person name="Kobayashi Y."/>
        </authorList>
    </citation>
    <scope>NUCLEOTIDE SEQUENCE [LARGE SCALE GENOMIC DNA]</scope>
    <source>
        <strain evidence="5 6">HR1</strain>
    </source>
</reference>
<dbReference type="InterPro" id="IPR002213">
    <property type="entry name" value="UDP_glucos_trans"/>
</dbReference>
<dbReference type="AlphaFoldDB" id="A0A2Z6QVV6"/>
<accession>A0A2Z6QVV6</accession>
<dbReference type="Proteomes" id="UP000247702">
    <property type="component" value="Unassembled WGS sequence"/>
</dbReference>
<keyword evidence="2 3" id="KW-0808">Transferase</keyword>
<comment type="similarity">
    <text evidence="3">Belongs to the UDP-glycosyltransferase family.</text>
</comment>
<dbReference type="SUPFAM" id="SSF53756">
    <property type="entry name" value="UDP-Glycosyltransferase/glycogen phosphorylase"/>
    <property type="match status" value="1"/>
</dbReference>
<dbReference type="GO" id="GO:0008194">
    <property type="term" value="F:UDP-glycosyltransferase activity"/>
    <property type="evidence" value="ECO:0007669"/>
    <property type="project" value="InterPro"/>
</dbReference>
<gene>
    <name evidence="5" type="ORF">RclHR1_16830005</name>
</gene>
<evidence type="ECO:0000256" key="3">
    <source>
        <dbReference type="RuleBase" id="RU003718"/>
    </source>
</evidence>
<organism evidence="5 6">
    <name type="scientific">Rhizophagus clarus</name>
    <dbReference type="NCBI Taxonomy" id="94130"/>
    <lineage>
        <taxon>Eukaryota</taxon>
        <taxon>Fungi</taxon>
        <taxon>Fungi incertae sedis</taxon>
        <taxon>Mucoromycota</taxon>
        <taxon>Glomeromycotina</taxon>
        <taxon>Glomeromycetes</taxon>
        <taxon>Glomerales</taxon>
        <taxon>Glomeraceae</taxon>
        <taxon>Rhizophagus</taxon>
    </lineage>
</organism>
<evidence type="ECO:0000313" key="5">
    <source>
        <dbReference type="EMBL" id="GBB89979.1"/>
    </source>
</evidence>
<keyword evidence="4" id="KW-0812">Transmembrane</keyword>
<keyword evidence="4" id="KW-1133">Transmembrane helix</keyword>
<dbReference type="PANTHER" id="PTHR48043:SF145">
    <property type="entry name" value="FI06409P-RELATED"/>
    <property type="match status" value="1"/>
</dbReference>
<dbReference type="STRING" id="94130.A0A2Z6QVV6"/>
<keyword evidence="6" id="KW-1185">Reference proteome</keyword>
<feature type="transmembrane region" description="Helical" evidence="4">
    <location>
        <begin position="543"/>
        <end position="567"/>
    </location>
</feature>
<evidence type="ECO:0000313" key="6">
    <source>
        <dbReference type="Proteomes" id="UP000247702"/>
    </source>
</evidence>
<dbReference type="Gene3D" id="3.40.50.2000">
    <property type="entry name" value="Glycogen Phosphorylase B"/>
    <property type="match status" value="2"/>
</dbReference>
<evidence type="ECO:0000256" key="2">
    <source>
        <dbReference type="ARBA" id="ARBA00022679"/>
    </source>
</evidence>
<dbReference type="PROSITE" id="PS00375">
    <property type="entry name" value="UDPGT"/>
    <property type="match status" value="1"/>
</dbReference>
<dbReference type="InterPro" id="IPR035595">
    <property type="entry name" value="UDP_glycos_trans_CS"/>
</dbReference>
<evidence type="ECO:0000256" key="1">
    <source>
        <dbReference type="ARBA" id="ARBA00022676"/>
    </source>
</evidence>
<sequence>MSSFFVIPSLYINNICKLNLLSQDIKMINKNFIFLLSMFFLLLNQVHVNAVTHNYIPRNVDIDRLPKNILIGSYIGGRSHVKPMLDVAAILMERGHNIILLTSGNYEPSSEYPGLKQITLGPRITPKDIKGLDIHKDVGYERLSKLLEFRVNSYNETYEKYKNVAKEYNIDLFFCDFLANEVCVDVAHSLKKPAVGFTSFLHFIDRKPYKSDPFYGCSSISLENVSFFERFMCTLIQPLKVAYALWYPKRLLDDVKHKMNIEKTLKESPKFSLVLIDNFFGFELPQSLAPNIQDIGPVFSEKYPPLTPELSNFINSHKRVLYVAFGGRFVATTENNNKILQSLVEVINKKLVDGVIWALTVASKDEFYPTLDLTDGTQIQTLPILNNKHPHIHITKFSPQFAVLNHTNTKLFFSHGGTGSVYESLYTGTPMLVLPLAGDQFGNAQRLEKAGVSSSLNKHNLNVNDIINKIDSLLKDEHVKKNLVRMKFLTRINSKRKYRAADLIEYVLHSNSLLDENIDDGFLKEWNSAEFRMGFIKANNLDIYGALIGIILIIIGGITFKLILYATNHSSVEIKFKKA</sequence>
<dbReference type="CDD" id="cd03784">
    <property type="entry name" value="GT1_Gtf-like"/>
    <property type="match status" value="1"/>
</dbReference>
<protein>
    <submittedName>
        <fullName evidence="5">Uncharacterized protein</fullName>
    </submittedName>
</protein>
<dbReference type="EMBL" id="BEXD01000761">
    <property type="protein sequence ID" value="GBB89979.1"/>
    <property type="molecule type" value="Genomic_DNA"/>
</dbReference>
<dbReference type="InterPro" id="IPR050271">
    <property type="entry name" value="UDP-glycosyltransferase"/>
</dbReference>
<dbReference type="Pfam" id="PF00201">
    <property type="entry name" value="UDPGT"/>
    <property type="match status" value="1"/>
</dbReference>
<proteinExistence type="inferred from homology"/>
<evidence type="ECO:0000256" key="4">
    <source>
        <dbReference type="SAM" id="Phobius"/>
    </source>
</evidence>
<name>A0A2Z6QVV6_9GLOM</name>